<dbReference type="Proteomes" id="UP001148614">
    <property type="component" value="Unassembled WGS sequence"/>
</dbReference>
<organism evidence="1 2">
    <name type="scientific">Xylaria arbuscula</name>
    <dbReference type="NCBI Taxonomy" id="114810"/>
    <lineage>
        <taxon>Eukaryota</taxon>
        <taxon>Fungi</taxon>
        <taxon>Dikarya</taxon>
        <taxon>Ascomycota</taxon>
        <taxon>Pezizomycotina</taxon>
        <taxon>Sordariomycetes</taxon>
        <taxon>Xylariomycetidae</taxon>
        <taxon>Xylariales</taxon>
        <taxon>Xylariaceae</taxon>
        <taxon>Xylaria</taxon>
    </lineage>
</organism>
<keyword evidence="2" id="KW-1185">Reference proteome</keyword>
<sequence length="76" mass="7822">MIAAPRRPPIAAAPTRTPVGLAAAAVGMEVSSVLEAVEFAPVAVGKGAVDIVPLDEAPGVAVGWQRRPVPVRRLFK</sequence>
<dbReference type="EMBL" id="JANPWZ010001564">
    <property type="protein sequence ID" value="KAJ3564858.1"/>
    <property type="molecule type" value="Genomic_DNA"/>
</dbReference>
<comment type="caution">
    <text evidence="1">The sequence shown here is derived from an EMBL/GenBank/DDBJ whole genome shotgun (WGS) entry which is preliminary data.</text>
</comment>
<evidence type="ECO:0000313" key="2">
    <source>
        <dbReference type="Proteomes" id="UP001148614"/>
    </source>
</evidence>
<protein>
    <submittedName>
        <fullName evidence="1">Uncharacterized protein</fullName>
    </submittedName>
</protein>
<accession>A0A9W8NA39</accession>
<reference evidence="1" key="1">
    <citation type="submission" date="2022-07" db="EMBL/GenBank/DDBJ databases">
        <title>Genome Sequence of Xylaria arbuscula.</title>
        <authorList>
            <person name="Buettner E."/>
        </authorList>
    </citation>
    <scope>NUCLEOTIDE SEQUENCE</scope>
    <source>
        <strain evidence="1">VT107</strain>
    </source>
</reference>
<gene>
    <name evidence="1" type="ORF">NPX13_g7703</name>
</gene>
<name>A0A9W8NA39_9PEZI</name>
<proteinExistence type="predicted"/>
<dbReference type="AlphaFoldDB" id="A0A9W8NA39"/>
<evidence type="ECO:0000313" key="1">
    <source>
        <dbReference type="EMBL" id="KAJ3564858.1"/>
    </source>
</evidence>